<keyword evidence="1" id="KW-0489">Methyltransferase</keyword>
<dbReference type="RefSeq" id="WP_212608788.1">
    <property type="nucleotide sequence ID" value="NZ_CP073910.1"/>
</dbReference>
<gene>
    <name evidence="1" type="ORF">KFK14_19130</name>
</gene>
<evidence type="ECO:0000313" key="1">
    <source>
        <dbReference type="EMBL" id="QUT05096.1"/>
    </source>
</evidence>
<dbReference type="CDD" id="cd02440">
    <property type="entry name" value="AdoMet_MTases"/>
    <property type="match status" value="1"/>
</dbReference>
<dbReference type="KEGG" id="spph:KFK14_19130"/>
<sequence>MTSSTEVSVIDVYQRHGVAWARMRSDTLVEALWLDRFCAILPAGAAVLDIGCGSGLPIARELVRRGFDITGIDATPAMLAQFRRNLPGVAAQLADMRRLALGRRFAGLLAWDSFFHLSPAEQRDTIPRFQAHAAPGAALMFTSGDAEGEAIGELEGDPLYHGSLDPEEYRSLLAAAGFTVIAHTPKDPDCGHRTIWLAQQKS</sequence>
<protein>
    <submittedName>
        <fullName evidence="1">Class I SAM-dependent methyltransferase</fullName>
    </submittedName>
</protein>
<keyword evidence="2" id="KW-1185">Reference proteome</keyword>
<dbReference type="InterPro" id="IPR029063">
    <property type="entry name" value="SAM-dependent_MTases_sf"/>
</dbReference>
<dbReference type="Gene3D" id="3.40.50.150">
    <property type="entry name" value="Vaccinia Virus protein VP39"/>
    <property type="match status" value="1"/>
</dbReference>
<evidence type="ECO:0000313" key="2">
    <source>
        <dbReference type="Proteomes" id="UP000681425"/>
    </source>
</evidence>
<name>A0A975Q0Y6_9SPHN</name>
<dbReference type="Pfam" id="PF13489">
    <property type="entry name" value="Methyltransf_23"/>
    <property type="match status" value="1"/>
</dbReference>
<accession>A0A975Q0Y6</accession>
<dbReference type="EMBL" id="CP073910">
    <property type="protein sequence ID" value="QUT05096.1"/>
    <property type="molecule type" value="Genomic_DNA"/>
</dbReference>
<dbReference type="SUPFAM" id="SSF53335">
    <property type="entry name" value="S-adenosyl-L-methionine-dependent methyltransferases"/>
    <property type="match status" value="1"/>
</dbReference>
<keyword evidence="1" id="KW-0808">Transferase</keyword>
<organism evidence="1 2">
    <name type="scientific">Sphingobium phenoxybenzoativorans</name>
    <dbReference type="NCBI Taxonomy" id="1592790"/>
    <lineage>
        <taxon>Bacteria</taxon>
        <taxon>Pseudomonadati</taxon>
        <taxon>Pseudomonadota</taxon>
        <taxon>Alphaproteobacteria</taxon>
        <taxon>Sphingomonadales</taxon>
        <taxon>Sphingomonadaceae</taxon>
        <taxon>Sphingobium</taxon>
    </lineage>
</organism>
<dbReference type="Proteomes" id="UP000681425">
    <property type="component" value="Chromosome"/>
</dbReference>
<dbReference type="GO" id="GO:0008168">
    <property type="term" value="F:methyltransferase activity"/>
    <property type="evidence" value="ECO:0007669"/>
    <property type="project" value="UniProtKB-KW"/>
</dbReference>
<dbReference type="GO" id="GO:0032259">
    <property type="term" value="P:methylation"/>
    <property type="evidence" value="ECO:0007669"/>
    <property type="project" value="UniProtKB-KW"/>
</dbReference>
<dbReference type="AlphaFoldDB" id="A0A975Q0Y6"/>
<proteinExistence type="predicted"/>
<reference evidence="1" key="1">
    <citation type="submission" date="2021-04" db="EMBL/GenBank/DDBJ databases">
        <title>Isolation of p-tert-butylphenol degrading bacteria Sphingobium phenoxybenzoativorans Tas13 from active sludge.</title>
        <authorList>
            <person name="Li Y."/>
        </authorList>
    </citation>
    <scope>NUCLEOTIDE SEQUENCE</scope>
    <source>
        <strain evidence="1">Tas13</strain>
    </source>
</reference>